<gene>
    <name evidence="3" type="primary">lvr_3</name>
    <name evidence="3" type="ORF">LOM8899_04316</name>
</gene>
<evidence type="ECO:0000313" key="4">
    <source>
        <dbReference type="Proteomes" id="UP000201613"/>
    </source>
</evidence>
<evidence type="ECO:0000313" key="3">
    <source>
        <dbReference type="EMBL" id="SMY10141.1"/>
    </source>
</evidence>
<proteinExistence type="inferred from homology"/>
<reference evidence="3 4" key="1">
    <citation type="submission" date="2017-05" db="EMBL/GenBank/DDBJ databases">
        <authorList>
            <person name="Song R."/>
            <person name="Chenine A.L."/>
            <person name="Ruprecht R.M."/>
        </authorList>
    </citation>
    <scope>NUCLEOTIDE SEQUENCE [LARGE SCALE GENOMIC DNA]</scope>
    <source>
        <strain evidence="3 4">CECT 8899</strain>
    </source>
</reference>
<keyword evidence="4" id="KW-1185">Reference proteome</keyword>
<dbReference type="RefSeq" id="WP_093994301.1">
    <property type="nucleotide sequence ID" value="NZ_FXZK01000019.1"/>
</dbReference>
<keyword evidence="2 3" id="KW-0560">Oxidoreductase</keyword>
<sequence>MCIVITGAAKGIGAAVSRRLSDDGTSLVLVDSDEDALRDTAMTLPGSPVCIVGSVADEATAEHAASAAADLGGATGFTHNAGIQRYGSAAETTPDLWGEVIGVNLSGAYLMARALLPQLVASRGACVFMTSVQGLATQQNVAAYTASKHGLIGLAKSIAVDFAAAGVRSNAVAPGSVRTPMLDWAVNLADDPDAVWAEINNMHPLGRAAEASEVAEVVAFLLSEKASFITGEVIKVDGGLMARIGGSPK</sequence>
<dbReference type="OrthoDB" id="7745792at2"/>
<dbReference type="Proteomes" id="UP000201613">
    <property type="component" value="Unassembled WGS sequence"/>
</dbReference>
<dbReference type="PRINTS" id="PR00081">
    <property type="entry name" value="GDHRDH"/>
</dbReference>
<dbReference type="FunFam" id="3.40.50.720:FF:000084">
    <property type="entry name" value="Short-chain dehydrogenase reductase"/>
    <property type="match status" value="1"/>
</dbReference>
<dbReference type="Gene3D" id="3.40.50.720">
    <property type="entry name" value="NAD(P)-binding Rossmann-like Domain"/>
    <property type="match status" value="1"/>
</dbReference>
<evidence type="ECO:0000256" key="2">
    <source>
        <dbReference type="ARBA" id="ARBA00023002"/>
    </source>
</evidence>
<accession>A0A238LKD8</accession>
<dbReference type="SUPFAM" id="SSF51735">
    <property type="entry name" value="NAD(P)-binding Rossmann-fold domains"/>
    <property type="match status" value="1"/>
</dbReference>
<dbReference type="AlphaFoldDB" id="A0A238LKD8"/>
<dbReference type="PANTHER" id="PTHR24321:SF8">
    <property type="entry name" value="ESTRADIOL 17-BETA-DEHYDROGENASE 8-RELATED"/>
    <property type="match status" value="1"/>
</dbReference>
<dbReference type="EC" id="1.1.1.-" evidence="3"/>
<organism evidence="3 4">
    <name type="scientific">Flavimaricola marinus</name>
    <dbReference type="NCBI Taxonomy" id="1819565"/>
    <lineage>
        <taxon>Bacteria</taxon>
        <taxon>Pseudomonadati</taxon>
        <taxon>Pseudomonadota</taxon>
        <taxon>Alphaproteobacteria</taxon>
        <taxon>Rhodobacterales</taxon>
        <taxon>Paracoccaceae</taxon>
        <taxon>Flavimaricola</taxon>
    </lineage>
</organism>
<dbReference type="InterPro" id="IPR020904">
    <property type="entry name" value="Sc_DH/Rdtase_CS"/>
</dbReference>
<dbReference type="PANTHER" id="PTHR24321">
    <property type="entry name" value="DEHYDROGENASES, SHORT CHAIN"/>
    <property type="match status" value="1"/>
</dbReference>
<dbReference type="PROSITE" id="PS00061">
    <property type="entry name" value="ADH_SHORT"/>
    <property type="match status" value="1"/>
</dbReference>
<dbReference type="CDD" id="cd05233">
    <property type="entry name" value="SDR_c"/>
    <property type="match status" value="1"/>
</dbReference>
<evidence type="ECO:0000256" key="1">
    <source>
        <dbReference type="ARBA" id="ARBA00006484"/>
    </source>
</evidence>
<comment type="similarity">
    <text evidence="1">Belongs to the short-chain dehydrogenases/reductases (SDR) family.</text>
</comment>
<protein>
    <submittedName>
        <fullName evidence="3">Levodione reductase</fullName>
        <ecNumber evidence="3">1.1.1.-</ecNumber>
    </submittedName>
</protein>
<name>A0A238LKD8_9RHOB</name>
<dbReference type="Pfam" id="PF13561">
    <property type="entry name" value="adh_short_C2"/>
    <property type="match status" value="1"/>
</dbReference>
<dbReference type="InterPro" id="IPR036291">
    <property type="entry name" value="NAD(P)-bd_dom_sf"/>
</dbReference>
<dbReference type="InterPro" id="IPR002347">
    <property type="entry name" value="SDR_fam"/>
</dbReference>
<dbReference type="GO" id="GO:0016491">
    <property type="term" value="F:oxidoreductase activity"/>
    <property type="evidence" value="ECO:0007669"/>
    <property type="project" value="UniProtKB-KW"/>
</dbReference>
<dbReference type="EMBL" id="FXZK01000019">
    <property type="protein sequence ID" value="SMY10141.1"/>
    <property type="molecule type" value="Genomic_DNA"/>
</dbReference>